<keyword evidence="2" id="KW-1185">Reference proteome</keyword>
<reference evidence="1" key="1">
    <citation type="submission" date="2019-10" db="EMBL/GenBank/DDBJ databases">
        <authorList>
            <consortium name="DOE Joint Genome Institute"/>
            <person name="Kuo A."/>
            <person name="Miyauchi S."/>
            <person name="Kiss E."/>
            <person name="Drula E."/>
            <person name="Kohler A."/>
            <person name="Sanchez-Garcia M."/>
            <person name="Andreopoulos B."/>
            <person name="Barry K.W."/>
            <person name="Bonito G."/>
            <person name="Buee M."/>
            <person name="Carver A."/>
            <person name="Chen C."/>
            <person name="Cichocki N."/>
            <person name="Clum A."/>
            <person name="Culley D."/>
            <person name="Crous P.W."/>
            <person name="Fauchery L."/>
            <person name="Girlanda M."/>
            <person name="Hayes R."/>
            <person name="Keri Z."/>
            <person name="Labutti K."/>
            <person name="Lipzen A."/>
            <person name="Lombard V."/>
            <person name="Magnuson J."/>
            <person name="Maillard F."/>
            <person name="Morin E."/>
            <person name="Murat C."/>
            <person name="Nolan M."/>
            <person name="Ohm R."/>
            <person name="Pangilinan J."/>
            <person name="Pereira M."/>
            <person name="Perotto S."/>
            <person name="Peter M."/>
            <person name="Riley R."/>
            <person name="Sitrit Y."/>
            <person name="Stielow B."/>
            <person name="Szollosi G."/>
            <person name="Zifcakova L."/>
            <person name="Stursova M."/>
            <person name="Spatafora J.W."/>
            <person name="Tedersoo L."/>
            <person name="Vaario L.-M."/>
            <person name="Yamada A."/>
            <person name="Yan M."/>
            <person name="Wang P."/>
            <person name="Xu J."/>
            <person name="Bruns T."/>
            <person name="Baldrian P."/>
            <person name="Vilgalys R."/>
            <person name="Henrissat B."/>
            <person name="Grigoriev I.V."/>
            <person name="Hibbett D."/>
            <person name="Nagy L.G."/>
            <person name="Martin F.M."/>
        </authorList>
    </citation>
    <scope>NUCLEOTIDE SEQUENCE</scope>
    <source>
        <strain evidence="1">P2</strain>
    </source>
</reference>
<comment type="caution">
    <text evidence="1">The sequence shown here is derived from an EMBL/GenBank/DDBJ whole genome shotgun (WGS) entry which is preliminary data.</text>
</comment>
<accession>A0ACB6ZIR1</accession>
<name>A0ACB6ZIR1_THEGA</name>
<dbReference type="Proteomes" id="UP000886501">
    <property type="component" value="Unassembled WGS sequence"/>
</dbReference>
<reference evidence="1" key="2">
    <citation type="journal article" date="2020" name="Nat. Commun.">
        <title>Large-scale genome sequencing of mycorrhizal fungi provides insights into the early evolution of symbiotic traits.</title>
        <authorList>
            <person name="Miyauchi S."/>
            <person name="Kiss E."/>
            <person name="Kuo A."/>
            <person name="Drula E."/>
            <person name="Kohler A."/>
            <person name="Sanchez-Garcia M."/>
            <person name="Morin E."/>
            <person name="Andreopoulos B."/>
            <person name="Barry K.W."/>
            <person name="Bonito G."/>
            <person name="Buee M."/>
            <person name="Carver A."/>
            <person name="Chen C."/>
            <person name="Cichocki N."/>
            <person name="Clum A."/>
            <person name="Culley D."/>
            <person name="Crous P.W."/>
            <person name="Fauchery L."/>
            <person name="Girlanda M."/>
            <person name="Hayes R.D."/>
            <person name="Keri Z."/>
            <person name="LaButti K."/>
            <person name="Lipzen A."/>
            <person name="Lombard V."/>
            <person name="Magnuson J."/>
            <person name="Maillard F."/>
            <person name="Murat C."/>
            <person name="Nolan M."/>
            <person name="Ohm R.A."/>
            <person name="Pangilinan J."/>
            <person name="Pereira M.F."/>
            <person name="Perotto S."/>
            <person name="Peter M."/>
            <person name="Pfister S."/>
            <person name="Riley R."/>
            <person name="Sitrit Y."/>
            <person name="Stielow J.B."/>
            <person name="Szollosi G."/>
            <person name="Zifcakova L."/>
            <person name="Stursova M."/>
            <person name="Spatafora J.W."/>
            <person name="Tedersoo L."/>
            <person name="Vaario L.M."/>
            <person name="Yamada A."/>
            <person name="Yan M."/>
            <person name="Wang P."/>
            <person name="Xu J."/>
            <person name="Bruns T."/>
            <person name="Baldrian P."/>
            <person name="Vilgalys R."/>
            <person name="Dunand C."/>
            <person name="Henrissat B."/>
            <person name="Grigoriev I.V."/>
            <person name="Hibbett D."/>
            <person name="Nagy L.G."/>
            <person name="Martin F.M."/>
        </authorList>
    </citation>
    <scope>NUCLEOTIDE SEQUENCE</scope>
    <source>
        <strain evidence="1">P2</strain>
    </source>
</reference>
<organism evidence="1 2">
    <name type="scientific">Thelephora ganbajun</name>
    <name type="common">Ganba fungus</name>
    <dbReference type="NCBI Taxonomy" id="370292"/>
    <lineage>
        <taxon>Eukaryota</taxon>
        <taxon>Fungi</taxon>
        <taxon>Dikarya</taxon>
        <taxon>Basidiomycota</taxon>
        <taxon>Agaricomycotina</taxon>
        <taxon>Agaricomycetes</taxon>
        <taxon>Thelephorales</taxon>
        <taxon>Thelephoraceae</taxon>
        <taxon>Thelephora</taxon>
    </lineage>
</organism>
<evidence type="ECO:0000313" key="1">
    <source>
        <dbReference type="EMBL" id="KAF9649700.1"/>
    </source>
</evidence>
<gene>
    <name evidence="1" type="ORF">BDM02DRAFT_3260193</name>
</gene>
<evidence type="ECO:0000313" key="2">
    <source>
        <dbReference type="Proteomes" id="UP000886501"/>
    </source>
</evidence>
<protein>
    <submittedName>
        <fullName evidence="1">Uncharacterized protein</fullName>
    </submittedName>
</protein>
<proteinExistence type="predicted"/>
<sequence length="128" mass="14247">MVILQVVFFSSSLLLRSDSTILLTSSVHFSSLLLLFWFESLLSIITVSFESQSSPHHYIVISRSRFLLAKPLQRTVVPPIISPLPTHLLTTWCHSGTVSPLVCSISHPAPPLTGSQRFNISLSFLLCR</sequence>
<dbReference type="EMBL" id="MU117994">
    <property type="protein sequence ID" value="KAF9649700.1"/>
    <property type="molecule type" value="Genomic_DNA"/>
</dbReference>